<dbReference type="Pfam" id="PF07715">
    <property type="entry name" value="Plug"/>
    <property type="match status" value="1"/>
</dbReference>
<evidence type="ECO:0000256" key="1">
    <source>
        <dbReference type="ARBA" id="ARBA00004442"/>
    </source>
</evidence>
<evidence type="ECO:0000256" key="2">
    <source>
        <dbReference type="ARBA" id="ARBA00023136"/>
    </source>
</evidence>
<dbReference type="OrthoDB" id="9768470at2"/>
<feature type="domain" description="TonB-dependent receptor plug" evidence="7">
    <location>
        <begin position="130"/>
        <end position="221"/>
    </location>
</feature>
<evidence type="ECO:0000259" key="6">
    <source>
        <dbReference type="Pfam" id="PF00593"/>
    </source>
</evidence>
<name>A0A2S9WX49_9FLAO</name>
<dbReference type="SUPFAM" id="SSF56935">
    <property type="entry name" value="Porins"/>
    <property type="match status" value="1"/>
</dbReference>
<dbReference type="InterPro" id="IPR000531">
    <property type="entry name" value="Beta-barrel_TonB"/>
</dbReference>
<dbReference type="Pfam" id="PF13715">
    <property type="entry name" value="CarbopepD_reg_2"/>
    <property type="match status" value="1"/>
</dbReference>
<dbReference type="Gene3D" id="2.170.130.10">
    <property type="entry name" value="TonB-dependent receptor, plug domain"/>
    <property type="match status" value="1"/>
</dbReference>
<evidence type="ECO:0000313" key="8">
    <source>
        <dbReference type="EMBL" id="PRP67956.1"/>
    </source>
</evidence>
<dbReference type="EMBL" id="MQUC01000003">
    <property type="protein sequence ID" value="PRP67956.1"/>
    <property type="molecule type" value="Genomic_DNA"/>
</dbReference>
<evidence type="ECO:0000313" key="9">
    <source>
        <dbReference type="Proteomes" id="UP000239532"/>
    </source>
</evidence>
<dbReference type="InterPro" id="IPR012910">
    <property type="entry name" value="Plug_dom"/>
</dbReference>
<dbReference type="GO" id="GO:0009279">
    <property type="term" value="C:cell outer membrane"/>
    <property type="evidence" value="ECO:0007669"/>
    <property type="project" value="UniProtKB-SubCell"/>
</dbReference>
<keyword evidence="5" id="KW-0732">Signal</keyword>
<gene>
    <name evidence="8" type="ORF">BST86_13070</name>
</gene>
<dbReference type="AlphaFoldDB" id="A0A2S9WX49"/>
<reference evidence="8 9" key="1">
    <citation type="submission" date="2016-11" db="EMBL/GenBank/DDBJ databases">
        <title>Trade-off between light-utilization and light-protection in marine flavobacteria.</title>
        <authorList>
            <person name="Kumagai Y."/>
        </authorList>
    </citation>
    <scope>NUCLEOTIDE SEQUENCE [LARGE SCALE GENOMIC DNA]</scope>
    <source>
        <strain evidence="8 9">JCM 17109</strain>
    </source>
</reference>
<feature type="signal peptide" evidence="5">
    <location>
        <begin position="1"/>
        <end position="18"/>
    </location>
</feature>
<evidence type="ECO:0000256" key="3">
    <source>
        <dbReference type="ARBA" id="ARBA00023237"/>
    </source>
</evidence>
<evidence type="ECO:0000256" key="5">
    <source>
        <dbReference type="SAM" id="SignalP"/>
    </source>
</evidence>
<dbReference type="InterPro" id="IPR008969">
    <property type="entry name" value="CarboxyPept-like_regulatory"/>
</dbReference>
<dbReference type="Gene3D" id="2.40.170.20">
    <property type="entry name" value="TonB-dependent receptor, beta-barrel domain"/>
    <property type="match status" value="1"/>
</dbReference>
<feature type="domain" description="TonB-dependent receptor-like beta-barrel" evidence="6">
    <location>
        <begin position="452"/>
        <end position="901"/>
    </location>
</feature>
<feature type="chain" id="PRO_5015634563" evidence="5">
    <location>
        <begin position="19"/>
        <end position="937"/>
    </location>
</feature>
<comment type="caution">
    <text evidence="8">The sequence shown here is derived from an EMBL/GenBank/DDBJ whole genome shotgun (WGS) entry which is preliminary data.</text>
</comment>
<comment type="similarity">
    <text evidence="4">Belongs to the TonB-dependent receptor family.</text>
</comment>
<sequence>MNRLIFILSFFITVVASAQTGKVNGLLTDKDSQTADEPVSFASVVLKGTNYGAQSDIDGKYTITAPAGTYTLVVSFVGMKTVEIPDVVVRNGFTTTVDVAMSAEAASLDAVSITVTKSRESAEALLQEQKKSVTIVQSIGAEELSQKGVSDASGAVAKISGVSKQESSSNVYVRGLGDRYQNSSLNGLSLPSTDVNKKNIDLDIFSSDVIESIDVSKAYDVRFFGDFSAGNVNVRSKKHTGNSFINISLGSGANTNAIGEDFLRMDGASFFGYYNKYDNDPFAVLLSHGLDPVDGYAPVNIDASIDGGHTIKFNNDMRLSIYGSASFSNGSYFQTGVARDYTNVLKVDFPAVEEFSYTARTTAQANIDFSIDSYNRFKLVNLFVNKSANEVSNYGINGLGFNRDANDSEDGYFVRNTQFNQDRVHVTQLLGEHEVTDSWTINWGAAYNKVFSDEPDRRRNTLEDYQFALDNDPTTNPNLFSNIAFDNQRFTQAVQDDEWTGFLNVEKKLNDKVKLNLRYSGKVKERDFTSYRYGYEVELNGSDVPVLDVNNLDAIFNLNNLNTDGNGVYNTVVLNPISNEIGNTNVPGLPENIYNGEMSYQGVSANAEINIGKLLVIPGLRFETWDQSITYDVVNLPPNDPGLRSVYENILLPSLNLKYALTDDINLRGSYSQTASLPEFKEVAPFVYEDVTVRYGGNPDLLGGRDGSGPTYSTINNVDLKFEWFFNKSEVLSVGGFYKQINDPVNRVVAADATGTQRYFRTGDSADVVGVELETRIGVIKDQEDDNVLVAGLNMAYTHTTQDLKNISGDNVTYTTSFDRDEIELQGASPFIFNADLTYTPTFNTYKPTASLVASYFSDRISAIGAGSLGDIVEKSVTTLDFVWSSPLSENLSLKFSAKNLLNPDIEYVREETSSGDITISSFKVGVNLGMSLKYKF</sequence>
<comment type="subcellular location">
    <subcellularLocation>
        <location evidence="1 4">Cell outer membrane</location>
    </subcellularLocation>
</comment>
<protein>
    <submittedName>
        <fullName evidence="8">TonB-dependent receptor</fullName>
    </submittedName>
</protein>
<dbReference type="RefSeq" id="WP_105983644.1">
    <property type="nucleotide sequence ID" value="NZ_MQUC01000003.1"/>
</dbReference>
<keyword evidence="2 4" id="KW-0472">Membrane</keyword>
<dbReference type="PANTHER" id="PTHR40980:SF5">
    <property type="entry name" value="TONB-DEPENDENT RECEPTOR"/>
    <property type="match status" value="1"/>
</dbReference>
<keyword evidence="4" id="KW-0798">TonB box</keyword>
<dbReference type="SUPFAM" id="SSF49464">
    <property type="entry name" value="Carboxypeptidase regulatory domain-like"/>
    <property type="match status" value="1"/>
</dbReference>
<proteinExistence type="inferred from homology"/>
<dbReference type="PANTHER" id="PTHR40980">
    <property type="entry name" value="PLUG DOMAIN-CONTAINING PROTEIN"/>
    <property type="match status" value="1"/>
</dbReference>
<dbReference type="Pfam" id="PF00593">
    <property type="entry name" value="TonB_dep_Rec_b-barrel"/>
    <property type="match status" value="1"/>
</dbReference>
<evidence type="ECO:0000256" key="4">
    <source>
        <dbReference type="RuleBase" id="RU003357"/>
    </source>
</evidence>
<dbReference type="Proteomes" id="UP000239532">
    <property type="component" value="Unassembled WGS sequence"/>
</dbReference>
<dbReference type="InterPro" id="IPR037066">
    <property type="entry name" value="Plug_dom_sf"/>
</dbReference>
<keyword evidence="3" id="KW-0998">Cell outer membrane</keyword>
<accession>A0A2S9WX49</accession>
<keyword evidence="8" id="KW-0675">Receptor</keyword>
<organism evidence="8 9">
    <name type="scientific">Nonlabens agnitus</name>
    <dbReference type="NCBI Taxonomy" id="870484"/>
    <lineage>
        <taxon>Bacteria</taxon>
        <taxon>Pseudomonadati</taxon>
        <taxon>Bacteroidota</taxon>
        <taxon>Flavobacteriia</taxon>
        <taxon>Flavobacteriales</taxon>
        <taxon>Flavobacteriaceae</taxon>
        <taxon>Nonlabens</taxon>
    </lineage>
</organism>
<evidence type="ECO:0000259" key="7">
    <source>
        <dbReference type="Pfam" id="PF07715"/>
    </source>
</evidence>
<dbReference type="Gene3D" id="2.60.40.1120">
    <property type="entry name" value="Carboxypeptidase-like, regulatory domain"/>
    <property type="match status" value="1"/>
</dbReference>
<keyword evidence="9" id="KW-1185">Reference proteome</keyword>
<dbReference type="InterPro" id="IPR036942">
    <property type="entry name" value="Beta-barrel_TonB_sf"/>
</dbReference>